<evidence type="ECO:0000256" key="1">
    <source>
        <dbReference type="ARBA" id="ARBA00004191"/>
    </source>
</evidence>
<comment type="subcellular location">
    <subcellularLocation>
        <location evidence="1">Secreted</location>
        <location evidence="1">Cell wall</location>
    </subcellularLocation>
</comment>
<dbReference type="SUPFAM" id="SSF51126">
    <property type="entry name" value="Pectin lyase-like"/>
    <property type="match status" value="1"/>
</dbReference>
<evidence type="ECO:0000313" key="10">
    <source>
        <dbReference type="Proteomes" id="UP001634393"/>
    </source>
</evidence>
<evidence type="ECO:0000256" key="7">
    <source>
        <dbReference type="ARBA" id="ARBA00023316"/>
    </source>
</evidence>
<dbReference type="GO" id="GO:0016798">
    <property type="term" value="F:hydrolase activity, acting on glycosyl bonds"/>
    <property type="evidence" value="ECO:0007669"/>
    <property type="project" value="UniProtKB-KW"/>
</dbReference>
<dbReference type="AlphaFoldDB" id="A0ABD3TUY8"/>
<dbReference type="InterPro" id="IPR000743">
    <property type="entry name" value="Glyco_hydro_28"/>
</dbReference>
<evidence type="ECO:0000256" key="8">
    <source>
        <dbReference type="RuleBase" id="RU361169"/>
    </source>
</evidence>
<reference evidence="9 10" key="1">
    <citation type="submission" date="2024-12" db="EMBL/GenBank/DDBJ databases">
        <title>The unique morphological basis and parallel evolutionary history of personate flowers in Penstemon.</title>
        <authorList>
            <person name="Depatie T.H."/>
            <person name="Wessinger C.A."/>
        </authorList>
    </citation>
    <scope>NUCLEOTIDE SEQUENCE [LARGE SCALE GENOMIC DNA]</scope>
    <source>
        <strain evidence="9">WTNN_2</strain>
        <tissue evidence="9">Leaf</tissue>
    </source>
</reference>
<name>A0ABD3TUY8_9LAMI</name>
<comment type="caution">
    <text evidence="9">The sequence shown here is derived from an EMBL/GenBank/DDBJ whole genome shotgun (WGS) entry which is preliminary data.</text>
</comment>
<comment type="similarity">
    <text evidence="2 8">Belongs to the glycosyl hydrolase 28 family.</text>
</comment>
<keyword evidence="10" id="KW-1185">Reference proteome</keyword>
<evidence type="ECO:0000256" key="4">
    <source>
        <dbReference type="ARBA" id="ARBA00022525"/>
    </source>
</evidence>
<dbReference type="Pfam" id="PF00295">
    <property type="entry name" value="Glyco_hydro_28"/>
    <property type="match status" value="1"/>
</dbReference>
<evidence type="ECO:0000256" key="5">
    <source>
        <dbReference type="ARBA" id="ARBA00022801"/>
    </source>
</evidence>
<evidence type="ECO:0000256" key="3">
    <source>
        <dbReference type="ARBA" id="ARBA00022512"/>
    </source>
</evidence>
<organism evidence="9 10">
    <name type="scientific">Penstemon smallii</name>
    <dbReference type="NCBI Taxonomy" id="265156"/>
    <lineage>
        <taxon>Eukaryota</taxon>
        <taxon>Viridiplantae</taxon>
        <taxon>Streptophyta</taxon>
        <taxon>Embryophyta</taxon>
        <taxon>Tracheophyta</taxon>
        <taxon>Spermatophyta</taxon>
        <taxon>Magnoliopsida</taxon>
        <taxon>eudicotyledons</taxon>
        <taxon>Gunneridae</taxon>
        <taxon>Pentapetalae</taxon>
        <taxon>asterids</taxon>
        <taxon>lamiids</taxon>
        <taxon>Lamiales</taxon>
        <taxon>Plantaginaceae</taxon>
        <taxon>Cheloneae</taxon>
        <taxon>Penstemon</taxon>
    </lineage>
</organism>
<gene>
    <name evidence="9" type="ORF">ACJIZ3_025555</name>
</gene>
<protein>
    <recommendedName>
        <fullName evidence="11">Polygalacturonase</fullName>
    </recommendedName>
</protein>
<evidence type="ECO:0000256" key="6">
    <source>
        <dbReference type="ARBA" id="ARBA00023295"/>
    </source>
</evidence>
<proteinExistence type="inferred from homology"/>
<keyword evidence="4" id="KW-0964">Secreted</keyword>
<dbReference type="InterPro" id="IPR012334">
    <property type="entry name" value="Pectin_lyas_fold"/>
</dbReference>
<keyword evidence="6 8" id="KW-0326">Glycosidase</keyword>
<evidence type="ECO:0000313" key="9">
    <source>
        <dbReference type="EMBL" id="KAL3840964.1"/>
    </source>
</evidence>
<dbReference type="PANTHER" id="PTHR31375">
    <property type="match status" value="1"/>
</dbReference>
<dbReference type="GO" id="GO:0071555">
    <property type="term" value="P:cell wall organization"/>
    <property type="evidence" value="ECO:0007669"/>
    <property type="project" value="UniProtKB-KW"/>
</dbReference>
<keyword evidence="3" id="KW-0134">Cell wall</keyword>
<dbReference type="Gene3D" id="2.160.20.10">
    <property type="entry name" value="Single-stranded right-handed beta-helix, Pectin lyase-like"/>
    <property type="match status" value="1"/>
</dbReference>
<evidence type="ECO:0000256" key="2">
    <source>
        <dbReference type="ARBA" id="ARBA00008834"/>
    </source>
</evidence>
<dbReference type="Proteomes" id="UP001634393">
    <property type="component" value="Unassembled WGS sequence"/>
</dbReference>
<keyword evidence="7" id="KW-0961">Cell wall biogenesis/degradation</keyword>
<dbReference type="InterPro" id="IPR011050">
    <property type="entry name" value="Pectin_lyase_fold/virulence"/>
</dbReference>
<sequence length="88" mass="9759">MHASAVKISDVKYIGLRGTYISKNSIDFRCSKTIPCTNIVLDDIDIKPAVLHVDPNHYNNLGSVSVRCINAYGIVQDFSNPTLNYCLN</sequence>
<dbReference type="EMBL" id="JBJXBP010000003">
    <property type="protein sequence ID" value="KAL3840964.1"/>
    <property type="molecule type" value="Genomic_DNA"/>
</dbReference>
<accession>A0ABD3TUY8</accession>
<keyword evidence="5 8" id="KW-0378">Hydrolase</keyword>
<evidence type="ECO:0008006" key="11">
    <source>
        <dbReference type="Google" id="ProtNLM"/>
    </source>
</evidence>